<protein>
    <submittedName>
        <fullName evidence="2">DUF3147 family protein</fullName>
    </submittedName>
</protein>
<reference evidence="2 3" key="1">
    <citation type="submission" date="2023-11" db="EMBL/GenBank/DDBJ databases">
        <title>Peredibacter starrii A3.12.</title>
        <authorList>
            <person name="Mitchell R.J."/>
        </authorList>
    </citation>
    <scope>NUCLEOTIDE SEQUENCE [LARGE SCALE GENOMIC DNA]</scope>
    <source>
        <strain evidence="2 3">A3.12</strain>
    </source>
</reference>
<evidence type="ECO:0000313" key="2">
    <source>
        <dbReference type="EMBL" id="WPU63535.1"/>
    </source>
</evidence>
<sequence length="109" mass="12268">MYFLVKTLISALIIATVTKLSESQTITAAFLKSLPLTSLLVFFFMKYEGRTDKEIAAMSWDILYLVIPSLILFIVLPLMLNRGHNFYISMATGVFAMSIGYFVTIKVIS</sequence>
<evidence type="ECO:0000256" key="1">
    <source>
        <dbReference type="SAM" id="Phobius"/>
    </source>
</evidence>
<organism evidence="2 3">
    <name type="scientific">Peredibacter starrii</name>
    <dbReference type="NCBI Taxonomy" id="28202"/>
    <lineage>
        <taxon>Bacteria</taxon>
        <taxon>Pseudomonadati</taxon>
        <taxon>Bdellovibrionota</taxon>
        <taxon>Bacteriovoracia</taxon>
        <taxon>Bacteriovoracales</taxon>
        <taxon>Bacteriovoracaceae</taxon>
        <taxon>Peredibacter</taxon>
    </lineage>
</organism>
<keyword evidence="3" id="KW-1185">Reference proteome</keyword>
<dbReference type="EMBL" id="CP139487">
    <property type="protein sequence ID" value="WPU63535.1"/>
    <property type="molecule type" value="Genomic_DNA"/>
</dbReference>
<feature type="transmembrane region" description="Helical" evidence="1">
    <location>
        <begin position="33"/>
        <end position="49"/>
    </location>
</feature>
<accession>A0AAX4HJY0</accession>
<keyword evidence="1" id="KW-0472">Membrane</keyword>
<evidence type="ECO:0000313" key="3">
    <source>
        <dbReference type="Proteomes" id="UP001324634"/>
    </source>
</evidence>
<gene>
    <name evidence="2" type="ORF">SOO65_12635</name>
</gene>
<proteinExistence type="predicted"/>
<feature type="transmembrane region" description="Helical" evidence="1">
    <location>
        <begin position="86"/>
        <end position="108"/>
    </location>
</feature>
<dbReference type="RefSeq" id="WP_321390413.1">
    <property type="nucleotide sequence ID" value="NZ_CP139487.1"/>
</dbReference>
<keyword evidence="1" id="KW-1133">Transmembrane helix</keyword>
<feature type="transmembrane region" description="Helical" evidence="1">
    <location>
        <begin position="61"/>
        <end position="80"/>
    </location>
</feature>
<dbReference type="Proteomes" id="UP001324634">
    <property type="component" value="Chromosome"/>
</dbReference>
<keyword evidence="1" id="KW-0812">Transmembrane</keyword>
<dbReference type="AlphaFoldDB" id="A0AAX4HJY0"/>
<dbReference type="KEGG" id="psti:SOO65_12635"/>
<name>A0AAX4HJY0_9BACT</name>